<dbReference type="Gene3D" id="3.90.320.10">
    <property type="match status" value="1"/>
</dbReference>
<feature type="domain" description="YqaJ viral recombinase" evidence="1">
    <location>
        <begin position="14"/>
        <end position="76"/>
    </location>
</feature>
<dbReference type="InterPro" id="IPR019080">
    <property type="entry name" value="YqaJ_viral_recombinase"/>
</dbReference>
<dbReference type="PANTHER" id="PTHR46609">
    <property type="entry name" value="EXONUCLEASE, PHAGE-TYPE/RECB, C-TERMINAL DOMAIN-CONTAINING PROTEIN"/>
    <property type="match status" value="1"/>
</dbReference>
<name>A0AAV0Y8M2_9HEMI</name>
<dbReference type="PANTHER" id="PTHR46609:SF8">
    <property type="entry name" value="YQAJ VIRAL RECOMBINASE DOMAIN-CONTAINING PROTEIN"/>
    <property type="match status" value="1"/>
</dbReference>
<dbReference type="InterPro" id="IPR051703">
    <property type="entry name" value="NF-kappa-B_Signaling_Reg"/>
</dbReference>
<gene>
    <name evidence="2" type="ORF">MEUPH1_LOCUS29632</name>
</gene>
<dbReference type="InterPro" id="IPR011335">
    <property type="entry name" value="Restrct_endonuc-II-like"/>
</dbReference>
<dbReference type="AlphaFoldDB" id="A0AAV0Y8M2"/>
<accession>A0AAV0Y8M2</accession>
<dbReference type="GO" id="GO:0006281">
    <property type="term" value="P:DNA repair"/>
    <property type="evidence" value="ECO:0007669"/>
    <property type="project" value="UniProtKB-ARBA"/>
</dbReference>
<dbReference type="Proteomes" id="UP001160148">
    <property type="component" value="Unassembled WGS sequence"/>
</dbReference>
<evidence type="ECO:0000259" key="1">
    <source>
        <dbReference type="Pfam" id="PF09588"/>
    </source>
</evidence>
<sequence>MLEKVTRSQAKSQDWYTERKNRLTASKFGKICKMRPNTSCKNTVYELLYGNMNHKIKAVDYGRVMEPLAKLEFEKKNWI</sequence>
<evidence type="ECO:0000313" key="2">
    <source>
        <dbReference type="EMBL" id="CAI6376237.1"/>
    </source>
</evidence>
<comment type="caution">
    <text evidence="2">The sequence shown here is derived from an EMBL/GenBank/DDBJ whole genome shotgun (WGS) entry which is preliminary data.</text>
</comment>
<organism evidence="2 3">
    <name type="scientific">Macrosiphum euphorbiae</name>
    <name type="common">potato aphid</name>
    <dbReference type="NCBI Taxonomy" id="13131"/>
    <lineage>
        <taxon>Eukaryota</taxon>
        <taxon>Metazoa</taxon>
        <taxon>Ecdysozoa</taxon>
        <taxon>Arthropoda</taxon>
        <taxon>Hexapoda</taxon>
        <taxon>Insecta</taxon>
        <taxon>Pterygota</taxon>
        <taxon>Neoptera</taxon>
        <taxon>Paraneoptera</taxon>
        <taxon>Hemiptera</taxon>
        <taxon>Sternorrhyncha</taxon>
        <taxon>Aphidomorpha</taxon>
        <taxon>Aphidoidea</taxon>
        <taxon>Aphididae</taxon>
        <taxon>Macrosiphini</taxon>
        <taxon>Macrosiphum</taxon>
    </lineage>
</organism>
<dbReference type="SUPFAM" id="SSF52980">
    <property type="entry name" value="Restriction endonuclease-like"/>
    <property type="match status" value="1"/>
</dbReference>
<dbReference type="EMBL" id="CARXXK010001461">
    <property type="protein sequence ID" value="CAI6376237.1"/>
    <property type="molecule type" value="Genomic_DNA"/>
</dbReference>
<keyword evidence="3" id="KW-1185">Reference proteome</keyword>
<dbReference type="Pfam" id="PF09588">
    <property type="entry name" value="YqaJ"/>
    <property type="match status" value="1"/>
</dbReference>
<proteinExistence type="predicted"/>
<dbReference type="InterPro" id="IPR011604">
    <property type="entry name" value="PDDEXK-like_dom_sf"/>
</dbReference>
<protein>
    <recommendedName>
        <fullName evidence="1">YqaJ viral recombinase domain-containing protein</fullName>
    </recommendedName>
</protein>
<evidence type="ECO:0000313" key="3">
    <source>
        <dbReference type="Proteomes" id="UP001160148"/>
    </source>
</evidence>
<reference evidence="2 3" key="1">
    <citation type="submission" date="2023-01" db="EMBL/GenBank/DDBJ databases">
        <authorList>
            <person name="Whitehead M."/>
        </authorList>
    </citation>
    <scope>NUCLEOTIDE SEQUENCE [LARGE SCALE GENOMIC DNA]</scope>
</reference>